<proteinExistence type="predicted"/>
<dbReference type="Proteomes" id="UP000252015">
    <property type="component" value="Unassembled WGS sequence"/>
</dbReference>
<gene>
    <name evidence="1" type="ORF">MSP7336_04498</name>
</gene>
<evidence type="ECO:0000313" key="2">
    <source>
        <dbReference type="Proteomes" id="UP000252015"/>
    </source>
</evidence>
<evidence type="ECO:0000313" key="1">
    <source>
        <dbReference type="EMBL" id="SRX96222.1"/>
    </source>
</evidence>
<organism evidence="1 2">
    <name type="scientific">Mycobacterium shimoidei</name>
    <dbReference type="NCBI Taxonomy" id="29313"/>
    <lineage>
        <taxon>Bacteria</taxon>
        <taxon>Bacillati</taxon>
        <taxon>Actinomycetota</taxon>
        <taxon>Actinomycetes</taxon>
        <taxon>Mycobacteriales</taxon>
        <taxon>Mycobacteriaceae</taxon>
        <taxon>Mycobacterium</taxon>
    </lineage>
</organism>
<dbReference type="STRING" id="29313.BHQ16_20455"/>
<protein>
    <submittedName>
        <fullName evidence="1">Uncharacterized protein</fullName>
    </submittedName>
</protein>
<dbReference type="RefSeq" id="WP_069397913.1">
    <property type="nucleotide sequence ID" value="NZ_JACKUN010000036.1"/>
</dbReference>
<sequence length="161" mass="17021">MKRRQLKPAENGSGATRAPGLLHRIRYAAAFARRPADRNADAAIDTVPAIEEQLQALQPACSAQRASTGISCGAPAMAVVEVHAVDECDETGLSPDGDLVETLCQACLATVQTAMAAYVSHRREMASRYGTPPACTTCGRPTQYLRSVFAVRLIGPEGLAP</sequence>
<keyword evidence="2" id="KW-1185">Reference proteome</keyword>
<dbReference type="EMBL" id="UEGW01000001">
    <property type="protein sequence ID" value="SRX96222.1"/>
    <property type="molecule type" value="Genomic_DNA"/>
</dbReference>
<dbReference type="AlphaFoldDB" id="A0A1E3T3C6"/>
<name>A0A1E3T3C6_MYCSH</name>
<reference evidence="1 2" key="1">
    <citation type="submission" date="2018-05" db="EMBL/GenBank/DDBJ databases">
        <authorList>
            <consortium name="IHU Genomes"/>
        </authorList>
    </citation>
    <scope>NUCLEOTIDE SEQUENCE [LARGE SCALE GENOMIC DNA]</scope>
    <source>
        <strain evidence="1 2">P7336</strain>
    </source>
</reference>
<accession>A0A1E3T3C6</accession>
<dbReference type="OrthoDB" id="4750273at2"/>